<evidence type="ECO:0000259" key="4">
    <source>
        <dbReference type="PROSITE" id="PS50089"/>
    </source>
</evidence>
<evidence type="ECO:0000313" key="6">
    <source>
        <dbReference type="EMBL" id="KAJ3656928.1"/>
    </source>
</evidence>
<dbReference type="PROSITE" id="PS51065">
    <property type="entry name" value="NHR"/>
    <property type="match status" value="2"/>
</dbReference>
<dbReference type="InterPro" id="IPR037962">
    <property type="entry name" value="Neuralized"/>
</dbReference>
<evidence type="ECO:0000256" key="2">
    <source>
        <dbReference type="ARBA" id="ARBA00022833"/>
    </source>
</evidence>
<dbReference type="PANTHER" id="PTHR12429">
    <property type="entry name" value="NEURALIZED"/>
    <property type="match status" value="1"/>
</dbReference>
<dbReference type="SMART" id="SM00588">
    <property type="entry name" value="NEUZ"/>
    <property type="match status" value="2"/>
</dbReference>
<protein>
    <submittedName>
        <fullName evidence="6">Uncharacterized protein</fullName>
    </submittedName>
</protein>
<dbReference type="GO" id="GO:0061630">
    <property type="term" value="F:ubiquitin protein ligase activity"/>
    <property type="evidence" value="ECO:0007669"/>
    <property type="project" value="TreeGrafter"/>
</dbReference>
<dbReference type="PROSITE" id="PS50089">
    <property type="entry name" value="ZF_RING_2"/>
    <property type="match status" value="1"/>
</dbReference>
<comment type="caution">
    <text evidence="6">The sequence shown here is derived from an EMBL/GenBank/DDBJ whole genome shotgun (WGS) entry which is preliminary data.</text>
</comment>
<keyword evidence="1 3" id="KW-0863">Zinc-finger</keyword>
<feature type="domain" description="NHR" evidence="5">
    <location>
        <begin position="163"/>
        <end position="315"/>
    </location>
</feature>
<name>A0AA38IKS9_9CUCU</name>
<dbReference type="Gene3D" id="2.60.120.920">
    <property type="match status" value="2"/>
</dbReference>
<accession>A0AA38IKS9</accession>
<keyword evidence="7" id="KW-1185">Reference proteome</keyword>
<dbReference type="Gene3D" id="3.30.40.10">
    <property type="entry name" value="Zinc/RING finger domain, C3HC4 (zinc finger)"/>
    <property type="match status" value="1"/>
</dbReference>
<dbReference type="Pfam" id="PF07177">
    <property type="entry name" value="Neuralized"/>
    <property type="match status" value="2"/>
</dbReference>
<keyword evidence="2" id="KW-0862">Zinc</keyword>
<organism evidence="6 7">
    <name type="scientific">Zophobas morio</name>
    <dbReference type="NCBI Taxonomy" id="2755281"/>
    <lineage>
        <taxon>Eukaryota</taxon>
        <taxon>Metazoa</taxon>
        <taxon>Ecdysozoa</taxon>
        <taxon>Arthropoda</taxon>
        <taxon>Hexapoda</taxon>
        <taxon>Insecta</taxon>
        <taxon>Pterygota</taxon>
        <taxon>Neoptera</taxon>
        <taxon>Endopterygota</taxon>
        <taxon>Coleoptera</taxon>
        <taxon>Polyphaga</taxon>
        <taxon>Cucujiformia</taxon>
        <taxon>Tenebrionidae</taxon>
        <taxon>Zophobas</taxon>
    </lineage>
</organism>
<dbReference type="SMART" id="SM00184">
    <property type="entry name" value="RING"/>
    <property type="match status" value="1"/>
</dbReference>
<gene>
    <name evidence="6" type="ORF">Zmor_015973</name>
</gene>
<dbReference type="Pfam" id="PF13920">
    <property type="entry name" value="zf-C3HC4_3"/>
    <property type="match status" value="1"/>
</dbReference>
<dbReference type="CDD" id="cd16647">
    <property type="entry name" value="mRING-HC-C3HC5_NEU1"/>
    <property type="match status" value="1"/>
</dbReference>
<dbReference type="Proteomes" id="UP001168821">
    <property type="component" value="Unassembled WGS sequence"/>
</dbReference>
<dbReference type="GO" id="GO:0008270">
    <property type="term" value="F:zinc ion binding"/>
    <property type="evidence" value="ECO:0007669"/>
    <property type="project" value="UniProtKB-KW"/>
</dbReference>
<evidence type="ECO:0000256" key="3">
    <source>
        <dbReference type="PROSITE-ProRule" id="PRU00175"/>
    </source>
</evidence>
<proteinExistence type="predicted"/>
<dbReference type="AlphaFoldDB" id="A0AA38IKS9"/>
<sequence>MSQDTPPASPLRFHPHHGDDLRLANNYTTAQRTAVGSGLVFTSHPLKPYQKLSFKLSKISDQTKDIVSVGFSTQHPTQTHEPIYNLKIVSLKNHKRLKNKNVHFFYTPSGKIHFGVDGKEKGCRGGLTPTQESLWAFIHISSPPTTIEVVNSTFYLSNQGLVPMTLHQTRGRNVKLVKNQVSKYDRRLTTSYAFTANPIKAGEHVVVKILDIDCRSTGGLIVGLTSSNPSLLEKDLPDDVGSFLTRSGYWIVVSDPSWSFKMSDTITFVITRDGKMKIWRNESTLLKEIRVNVDSQLWAFFDIAALESVEIMSYTPVDFGNFDLFDPDWKEVKNEVVISVKKEVDGEDDGSLCAICYENVIEAALYPCGHMCLCYGCAREQWRGSGRGSCPMCRVKIRDILKIYKV</sequence>
<dbReference type="InterPro" id="IPR006573">
    <property type="entry name" value="NHR_dom"/>
</dbReference>
<dbReference type="InterPro" id="IPR013083">
    <property type="entry name" value="Znf_RING/FYVE/PHD"/>
</dbReference>
<dbReference type="SUPFAM" id="SSF57850">
    <property type="entry name" value="RING/U-box"/>
    <property type="match status" value="1"/>
</dbReference>
<dbReference type="PANTHER" id="PTHR12429:SF6">
    <property type="entry name" value="PROTEIN NEURALIZED"/>
    <property type="match status" value="1"/>
</dbReference>
<feature type="domain" description="NHR" evidence="5">
    <location>
        <begin position="10"/>
        <end position="76"/>
    </location>
</feature>
<keyword evidence="1 3" id="KW-0479">Metal-binding</keyword>
<evidence type="ECO:0000313" key="7">
    <source>
        <dbReference type="Proteomes" id="UP001168821"/>
    </source>
</evidence>
<evidence type="ECO:0000256" key="1">
    <source>
        <dbReference type="ARBA" id="ARBA00022771"/>
    </source>
</evidence>
<evidence type="ECO:0000259" key="5">
    <source>
        <dbReference type="PROSITE" id="PS51065"/>
    </source>
</evidence>
<dbReference type="InterPro" id="IPR001841">
    <property type="entry name" value="Znf_RING"/>
</dbReference>
<dbReference type="EMBL" id="JALNTZ010000004">
    <property type="protein sequence ID" value="KAJ3656928.1"/>
    <property type="molecule type" value="Genomic_DNA"/>
</dbReference>
<dbReference type="InterPro" id="IPR043136">
    <property type="entry name" value="B30.2/SPRY_sf"/>
</dbReference>
<feature type="domain" description="RING-type" evidence="4">
    <location>
        <begin position="353"/>
        <end position="394"/>
    </location>
</feature>
<reference evidence="6" key="1">
    <citation type="journal article" date="2023" name="G3 (Bethesda)">
        <title>Whole genome assemblies of Zophobas morio and Tenebrio molitor.</title>
        <authorList>
            <person name="Kaur S."/>
            <person name="Stinson S.A."/>
            <person name="diCenzo G.C."/>
        </authorList>
    </citation>
    <scope>NUCLEOTIDE SEQUENCE</scope>
    <source>
        <strain evidence="6">QUZm001</strain>
    </source>
</reference>